<accession>A0A941EAB1</accession>
<feature type="domain" description="SHOCT" evidence="7">
    <location>
        <begin position="112"/>
        <end position="139"/>
    </location>
</feature>
<keyword evidence="4 6" id="KW-1133">Transmembrane helix</keyword>
<evidence type="ECO:0000256" key="3">
    <source>
        <dbReference type="ARBA" id="ARBA00022692"/>
    </source>
</evidence>
<dbReference type="InterPro" id="IPR027379">
    <property type="entry name" value="CLS_N"/>
</dbReference>
<reference evidence="9" key="1">
    <citation type="submission" date="2021-04" db="EMBL/GenBank/DDBJ databases">
        <title>Genome based classification of Actinospica acidithermotolerans sp. nov., an actinobacterium isolated from an Indonesian hot spring.</title>
        <authorList>
            <person name="Kusuma A.B."/>
            <person name="Putra K.E."/>
            <person name="Nafisah S."/>
            <person name="Loh J."/>
            <person name="Nouioui I."/>
            <person name="Goodfellow M."/>
        </authorList>
    </citation>
    <scope>NUCLEOTIDE SEQUENCE</scope>
    <source>
        <strain evidence="9">MGRD01-02</strain>
    </source>
</reference>
<evidence type="ECO:0000313" key="9">
    <source>
        <dbReference type="EMBL" id="MBR7826555.1"/>
    </source>
</evidence>
<evidence type="ECO:0000259" key="7">
    <source>
        <dbReference type="Pfam" id="PF09851"/>
    </source>
</evidence>
<dbReference type="GO" id="GO:0005886">
    <property type="term" value="C:plasma membrane"/>
    <property type="evidence" value="ECO:0007669"/>
    <property type="project" value="UniProtKB-SubCell"/>
</dbReference>
<keyword evidence="3 6" id="KW-0812">Transmembrane</keyword>
<keyword evidence="10" id="KW-1185">Reference proteome</keyword>
<evidence type="ECO:0000256" key="1">
    <source>
        <dbReference type="ARBA" id="ARBA00004651"/>
    </source>
</evidence>
<evidence type="ECO:0000256" key="6">
    <source>
        <dbReference type="SAM" id="Phobius"/>
    </source>
</evidence>
<keyword evidence="2" id="KW-1003">Cell membrane</keyword>
<comment type="subcellular location">
    <subcellularLocation>
        <location evidence="1">Cell membrane</location>
        <topology evidence="1">Multi-pass membrane protein</topology>
    </subcellularLocation>
</comment>
<comment type="caution">
    <text evidence="9">The sequence shown here is derived from an EMBL/GenBank/DDBJ whole genome shotgun (WGS) entry which is preliminary data.</text>
</comment>
<proteinExistence type="predicted"/>
<dbReference type="Pfam" id="PF09851">
    <property type="entry name" value="SHOCT"/>
    <property type="match status" value="1"/>
</dbReference>
<organism evidence="9 10">
    <name type="scientific">Actinospica acidithermotolerans</name>
    <dbReference type="NCBI Taxonomy" id="2828514"/>
    <lineage>
        <taxon>Bacteria</taxon>
        <taxon>Bacillati</taxon>
        <taxon>Actinomycetota</taxon>
        <taxon>Actinomycetes</taxon>
        <taxon>Catenulisporales</taxon>
        <taxon>Actinospicaceae</taxon>
        <taxon>Actinospica</taxon>
    </lineage>
</organism>
<sequence>MNYPLLNVFLTTMWFFLWILWFFLLFRIFGDIFRDHELSGWGKAAWSVFVIVLPFVGVFVYLIARGRGMGAREVAQAQRNEQEFRAYVREAAGTGSGPVEAADAKGGGGQADQLAKLADLRAHGDISEEEFQRAKEHVLAA</sequence>
<dbReference type="InterPro" id="IPR018649">
    <property type="entry name" value="SHOCT"/>
</dbReference>
<protein>
    <submittedName>
        <fullName evidence="9">SHOCT domain-containing protein</fullName>
    </submittedName>
</protein>
<gene>
    <name evidence="9" type="ORF">KDK95_09590</name>
</gene>
<keyword evidence="5 6" id="KW-0472">Membrane</keyword>
<dbReference type="AlphaFoldDB" id="A0A941EAB1"/>
<evidence type="ECO:0000256" key="4">
    <source>
        <dbReference type="ARBA" id="ARBA00022989"/>
    </source>
</evidence>
<evidence type="ECO:0000256" key="2">
    <source>
        <dbReference type="ARBA" id="ARBA00022475"/>
    </source>
</evidence>
<evidence type="ECO:0000256" key="5">
    <source>
        <dbReference type="ARBA" id="ARBA00023136"/>
    </source>
</evidence>
<dbReference type="Proteomes" id="UP000676325">
    <property type="component" value="Unassembled WGS sequence"/>
</dbReference>
<evidence type="ECO:0000313" key="10">
    <source>
        <dbReference type="Proteomes" id="UP000676325"/>
    </source>
</evidence>
<dbReference type="Pfam" id="PF13396">
    <property type="entry name" value="PLDc_N"/>
    <property type="match status" value="1"/>
</dbReference>
<feature type="transmembrane region" description="Helical" evidence="6">
    <location>
        <begin position="5"/>
        <end position="24"/>
    </location>
</feature>
<name>A0A941EAB1_9ACTN</name>
<dbReference type="EMBL" id="JAGSOH010000019">
    <property type="protein sequence ID" value="MBR7826555.1"/>
    <property type="molecule type" value="Genomic_DNA"/>
</dbReference>
<evidence type="ECO:0000259" key="8">
    <source>
        <dbReference type="Pfam" id="PF13396"/>
    </source>
</evidence>
<feature type="domain" description="Cardiolipin synthase N-terminal" evidence="8">
    <location>
        <begin position="19"/>
        <end position="65"/>
    </location>
</feature>
<feature type="transmembrane region" description="Helical" evidence="6">
    <location>
        <begin position="44"/>
        <end position="64"/>
    </location>
</feature>
<dbReference type="RefSeq" id="WP_212517704.1">
    <property type="nucleotide sequence ID" value="NZ_JAGSOH010000019.1"/>
</dbReference>